<name>A0A8S0YVF4_ARCPL</name>
<protein>
    <recommendedName>
        <fullName evidence="5">SUN domain-containing protein</fullName>
    </recommendedName>
</protein>
<dbReference type="Pfam" id="PF07738">
    <property type="entry name" value="Sad1_UNC"/>
    <property type="match status" value="1"/>
</dbReference>
<gene>
    <name evidence="6" type="ORF">APLA_LOCUS1678</name>
</gene>
<dbReference type="Gene3D" id="2.60.120.260">
    <property type="entry name" value="Galactose-binding domain-like"/>
    <property type="match status" value="1"/>
</dbReference>
<evidence type="ECO:0000313" key="7">
    <source>
        <dbReference type="Proteomes" id="UP000494256"/>
    </source>
</evidence>
<evidence type="ECO:0000256" key="1">
    <source>
        <dbReference type="ARBA" id="ARBA00004370"/>
    </source>
</evidence>
<reference evidence="6 7" key="1">
    <citation type="submission" date="2020-04" db="EMBL/GenBank/DDBJ databases">
        <authorList>
            <person name="Wallbank WR R."/>
            <person name="Pardo Diaz C."/>
            <person name="Kozak K."/>
            <person name="Martin S."/>
            <person name="Jiggins C."/>
            <person name="Moest M."/>
            <person name="Warren A I."/>
            <person name="Byers J.R.P. K."/>
            <person name="Montejo-Kovacevich G."/>
            <person name="Yen C E."/>
        </authorList>
    </citation>
    <scope>NUCLEOTIDE SEQUENCE [LARGE SCALE GENOMIC DNA]</scope>
</reference>
<keyword evidence="3" id="KW-1133">Transmembrane helix</keyword>
<evidence type="ECO:0000259" key="5">
    <source>
        <dbReference type="PROSITE" id="PS51469"/>
    </source>
</evidence>
<feature type="domain" description="SUN" evidence="5">
    <location>
        <begin position="86"/>
        <end position="245"/>
    </location>
</feature>
<dbReference type="GO" id="GO:0043495">
    <property type="term" value="F:protein-membrane adaptor activity"/>
    <property type="evidence" value="ECO:0007669"/>
    <property type="project" value="TreeGrafter"/>
</dbReference>
<organism evidence="6 7">
    <name type="scientific">Arctia plantaginis</name>
    <name type="common">Wood tiger moth</name>
    <name type="synonym">Phalaena plantaginis</name>
    <dbReference type="NCBI Taxonomy" id="874455"/>
    <lineage>
        <taxon>Eukaryota</taxon>
        <taxon>Metazoa</taxon>
        <taxon>Ecdysozoa</taxon>
        <taxon>Arthropoda</taxon>
        <taxon>Hexapoda</taxon>
        <taxon>Insecta</taxon>
        <taxon>Pterygota</taxon>
        <taxon>Neoptera</taxon>
        <taxon>Endopterygota</taxon>
        <taxon>Lepidoptera</taxon>
        <taxon>Glossata</taxon>
        <taxon>Ditrysia</taxon>
        <taxon>Noctuoidea</taxon>
        <taxon>Erebidae</taxon>
        <taxon>Arctiinae</taxon>
        <taxon>Arctia</taxon>
    </lineage>
</organism>
<dbReference type="OrthoDB" id="110174at2759"/>
<dbReference type="InterPro" id="IPR012919">
    <property type="entry name" value="SUN_dom"/>
</dbReference>
<dbReference type="EMBL" id="CADEBD010000171">
    <property type="protein sequence ID" value="CAB3224036.1"/>
    <property type="molecule type" value="Genomic_DNA"/>
</dbReference>
<comment type="subcellular location">
    <subcellularLocation>
        <location evidence="1">Membrane</location>
    </subcellularLocation>
</comment>
<accession>A0A8S0YVF4</accession>
<sequence length="258" mass="29143">MNKISIVASKEIIDLVSVSFWKENLEGDLTKLISLSFSDTHTSVSLECCHRLKYLTEELAKAEQTLRNTLRSRTMMLSSRSKTVHIGTRYISGASATKGADTKEWGGRVALWGIVPLWRATPPADIVLALRAPTLSDCWPFIGSYGEIEIQLPKVQRISYVTVEHIRPDTALSAPKHFIIYGVLANNTRIKAVNGQYRAEGSAKQYYQLSHTQIEWKMLIFRVLTNQGNAKYTCVYRIHLYENVNNDLANIHDINSNT</sequence>
<evidence type="ECO:0000313" key="6">
    <source>
        <dbReference type="EMBL" id="CAB3224036.1"/>
    </source>
</evidence>
<evidence type="ECO:0000256" key="3">
    <source>
        <dbReference type="ARBA" id="ARBA00022989"/>
    </source>
</evidence>
<keyword evidence="2" id="KW-0812">Transmembrane</keyword>
<dbReference type="PROSITE" id="PS51469">
    <property type="entry name" value="SUN"/>
    <property type="match status" value="1"/>
</dbReference>
<proteinExistence type="predicted"/>
<dbReference type="GO" id="GO:0016020">
    <property type="term" value="C:membrane"/>
    <property type="evidence" value="ECO:0007669"/>
    <property type="project" value="UniProtKB-SubCell"/>
</dbReference>
<dbReference type="AlphaFoldDB" id="A0A8S0YVF4"/>
<dbReference type="Proteomes" id="UP000494256">
    <property type="component" value="Unassembled WGS sequence"/>
</dbReference>
<dbReference type="InterPro" id="IPR045119">
    <property type="entry name" value="SUN1-5"/>
</dbReference>
<keyword evidence="4" id="KW-0472">Membrane</keyword>
<evidence type="ECO:0000256" key="2">
    <source>
        <dbReference type="ARBA" id="ARBA00022692"/>
    </source>
</evidence>
<dbReference type="GO" id="GO:0005635">
    <property type="term" value="C:nuclear envelope"/>
    <property type="evidence" value="ECO:0007669"/>
    <property type="project" value="UniProtKB-ARBA"/>
</dbReference>
<dbReference type="PANTHER" id="PTHR12911">
    <property type="entry name" value="SAD1/UNC-84-LIKE PROTEIN-RELATED"/>
    <property type="match status" value="1"/>
</dbReference>
<dbReference type="PANTHER" id="PTHR12911:SF8">
    <property type="entry name" value="KLAROID PROTEIN-RELATED"/>
    <property type="match status" value="1"/>
</dbReference>
<comment type="caution">
    <text evidence="6">The sequence shown here is derived from an EMBL/GenBank/DDBJ whole genome shotgun (WGS) entry which is preliminary data.</text>
</comment>
<evidence type="ECO:0000256" key="4">
    <source>
        <dbReference type="ARBA" id="ARBA00023136"/>
    </source>
</evidence>